<feature type="transmembrane region" description="Helical" evidence="1">
    <location>
        <begin position="30"/>
        <end position="48"/>
    </location>
</feature>
<feature type="transmembrane region" description="Helical" evidence="1">
    <location>
        <begin position="6"/>
        <end position="23"/>
    </location>
</feature>
<comment type="caution">
    <text evidence="3">The sequence shown here is derived from an EMBL/GenBank/DDBJ whole genome shotgun (WGS) entry which is preliminary data.</text>
</comment>
<keyword evidence="1" id="KW-0472">Membrane</keyword>
<keyword evidence="1" id="KW-1133">Transmembrane helix</keyword>
<reference evidence="3 4" key="1">
    <citation type="submission" date="2018-10" db="EMBL/GenBank/DDBJ databases">
        <title>Phylogenomics of Brevibacillus.</title>
        <authorList>
            <person name="Dunlap C."/>
        </authorList>
    </citation>
    <scope>NUCLEOTIDE SEQUENCE [LARGE SCALE GENOMIC DNA]</scope>
    <source>
        <strain evidence="3 4">NRRL NRS 1219</strain>
    </source>
</reference>
<dbReference type="AlphaFoldDB" id="A0A3M8AJB5"/>
<sequence>MEYMALWFILGIIFMLLWTTKGIKGWVKAAVIVYYIVLSYVFISRKEAIYAEYHTLPVPEQFWDNNSAWVESMLGFFFVPFLLVLLFNYYGWFKAARGTAQKFWIALSIVPAGVVYACLFFIFSMYGYRP</sequence>
<dbReference type="Proteomes" id="UP000317180">
    <property type="component" value="Unassembled WGS sequence"/>
</dbReference>
<evidence type="ECO:0000313" key="2">
    <source>
        <dbReference type="EMBL" id="GED26821.1"/>
    </source>
</evidence>
<keyword evidence="1" id="KW-0812">Transmembrane</keyword>
<evidence type="ECO:0000256" key="1">
    <source>
        <dbReference type="SAM" id="Phobius"/>
    </source>
</evidence>
<feature type="transmembrane region" description="Helical" evidence="1">
    <location>
        <begin position="103"/>
        <end position="128"/>
    </location>
</feature>
<dbReference type="EMBL" id="RHHN01000068">
    <property type="protein sequence ID" value="RNB50555.1"/>
    <property type="molecule type" value="Genomic_DNA"/>
</dbReference>
<evidence type="ECO:0000313" key="3">
    <source>
        <dbReference type="EMBL" id="RNB50555.1"/>
    </source>
</evidence>
<feature type="transmembrane region" description="Helical" evidence="1">
    <location>
        <begin position="68"/>
        <end position="91"/>
    </location>
</feature>
<keyword evidence="5" id="KW-1185">Reference proteome</keyword>
<proteinExistence type="predicted"/>
<dbReference type="EMBL" id="BJOD01000029">
    <property type="protein sequence ID" value="GED26821.1"/>
    <property type="molecule type" value="Genomic_DNA"/>
</dbReference>
<evidence type="ECO:0000313" key="5">
    <source>
        <dbReference type="Proteomes" id="UP000317180"/>
    </source>
</evidence>
<dbReference type="GeneID" id="82810324"/>
<dbReference type="OrthoDB" id="2428293at2"/>
<dbReference type="Proteomes" id="UP000276178">
    <property type="component" value="Unassembled WGS sequence"/>
</dbReference>
<dbReference type="RefSeq" id="WP_007784390.1">
    <property type="nucleotide sequence ID" value="NZ_BJOD01000029.1"/>
</dbReference>
<gene>
    <name evidence="2" type="ORF">BAG01nite_29230</name>
    <name evidence="3" type="ORF">EB820_21360</name>
</gene>
<accession>A0A3M8AJB5</accession>
<name>A0A3M8AJB5_9BACL</name>
<organism evidence="3 4">
    <name type="scientific">Brevibacillus agri</name>
    <dbReference type="NCBI Taxonomy" id="51101"/>
    <lineage>
        <taxon>Bacteria</taxon>
        <taxon>Bacillati</taxon>
        <taxon>Bacillota</taxon>
        <taxon>Bacilli</taxon>
        <taxon>Bacillales</taxon>
        <taxon>Paenibacillaceae</taxon>
        <taxon>Brevibacillus</taxon>
    </lineage>
</organism>
<reference evidence="2 5" key="2">
    <citation type="submission" date="2019-06" db="EMBL/GenBank/DDBJ databases">
        <title>Whole genome shotgun sequence of Brevibacillus agri NBRC 15538.</title>
        <authorList>
            <person name="Hosoyama A."/>
            <person name="Uohara A."/>
            <person name="Ohji S."/>
            <person name="Ichikawa N."/>
        </authorList>
    </citation>
    <scope>NUCLEOTIDE SEQUENCE [LARGE SCALE GENOMIC DNA]</scope>
    <source>
        <strain evidence="2 5">NBRC 15538</strain>
    </source>
</reference>
<protein>
    <submittedName>
        <fullName evidence="3">Uncharacterized protein</fullName>
    </submittedName>
</protein>
<evidence type="ECO:0000313" key="4">
    <source>
        <dbReference type="Proteomes" id="UP000276178"/>
    </source>
</evidence>